<feature type="region of interest" description="Disordered" evidence="1">
    <location>
        <begin position="1"/>
        <end position="51"/>
    </location>
</feature>
<protein>
    <submittedName>
        <fullName evidence="2">Uncharacterized protein</fullName>
    </submittedName>
</protein>
<accession>A0A7S0PW62</accession>
<name>A0A7S0PW62_MICPS</name>
<feature type="compositionally biased region" description="Low complexity" evidence="1">
    <location>
        <begin position="173"/>
        <end position="184"/>
    </location>
</feature>
<sequence length="221" mass="23120">MAKDKPPSRGPKIPDDVDASPAGGKRKPSSQGRKTKTKTKSKQKSGGLDPIVCIGIGAALVPLVRGIVRAIRNRQNGGGDGEGGSRSAFSFDKKGKKGKAKGGGKSASGGGEGGIRRPPGAASPSGMPRSGKMANNKKAKAKSKERKERQKAEAEAEKHRPGQLPKVGDRLPNGKVVVKEGNNVPKDEDIVGGEAGKTFTTTSHLKVPTWYARVREERGND</sequence>
<feature type="compositionally biased region" description="Basic residues" evidence="1">
    <location>
        <begin position="24"/>
        <end position="43"/>
    </location>
</feature>
<feature type="compositionally biased region" description="Basic residues" evidence="1">
    <location>
        <begin position="135"/>
        <end position="144"/>
    </location>
</feature>
<dbReference type="EMBL" id="HBEV01015923">
    <property type="protein sequence ID" value="CAD8595013.1"/>
    <property type="molecule type" value="Transcribed_RNA"/>
</dbReference>
<feature type="compositionally biased region" description="Basic and acidic residues" evidence="1">
    <location>
        <begin position="1"/>
        <end position="15"/>
    </location>
</feature>
<dbReference type="AlphaFoldDB" id="A0A7S0PW62"/>
<feature type="compositionally biased region" description="Basic and acidic residues" evidence="1">
    <location>
        <begin position="145"/>
        <end position="160"/>
    </location>
</feature>
<proteinExistence type="predicted"/>
<reference evidence="2" key="1">
    <citation type="submission" date="2021-01" db="EMBL/GenBank/DDBJ databases">
        <authorList>
            <person name="Corre E."/>
            <person name="Pelletier E."/>
            <person name="Niang G."/>
            <person name="Scheremetjew M."/>
            <person name="Finn R."/>
            <person name="Kale V."/>
            <person name="Holt S."/>
            <person name="Cochrane G."/>
            <person name="Meng A."/>
            <person name="Brown T."/>
            <person name="Cohen L."/>
        </authorList>
    </citation>
    <scope>NUCLEOTIDE SEQUENCE</scope>
    <source>
        <strain evidence="2">CCMP494</strain>
    </source>
</reference>
<feature type="region of interest" description="Disordered" evidence="1">
    <location>
        <begin position="73"/>
        <end position="195"/>
    </location>
</feature>
<evidence type="ECO:0000256" key="1">
    <source>
        <dbReference type="SAM" id="MobiDB-lite"/>
    </source>
</evidence>
<organism evidence="2">
    <name type="scientific">Micromonas pusilla</name>
    <name type="common">Picoplanktonic green alga</name>
    <name type="synonym">Chromulina pusilla</name>
    <dbReference type="NCBI Taxonomy" id="38833"/>
    <lineage>
        <taxon>Eukaryota</taxon>
        <taxon>Viridiplantae</taxon>
        <taxon>Chlorophyta</taxon>
        <taxon>Mamiellophyceae</taxon>
        <taxon>Mamiellales</taxon>
        <taxon>Mamiellaceae</taxon>
        <taxon>Micromonas</taxon>
    </lineage>
</organism>
<evidence type="ECO:0000313" key="2">
    <source>
        <dbReference type="EMBL" id="CAD8595013.1"/>
    </source>
</evidence>
<feature type="compositionally biased region" description="Gly residues" evidence="1">
    <location>
        <begin position="103"/>
        <end position="113"/>
    </location>
</feature>
<gene>
    <name evidence="2" type="ORF">MSP1404_LOCUS12418</name>
</gene>